<organism evidence="2 3">
    <name type="scientific">Sphaeroforma arctica JP610</name>
    <dbReference type="NCBI Taxonomy" id="667725"/>
    <lineage>
        <taxon>Eukaryota</taxon>
        <taxon>Ichthyosporea</taxon>
        <taxon>Ichthyophonida</taxon>
        <taxon>Sphaeroforma</taxon>
    </lineage>
</organism>
<dbReference type="GeneID" id="25909665"/>
<feature type="region of interest" description="Disordered" evidence="1">
    <location>
        <begin position="73"/>
        <end position="153"/>
    </location>
</feature>
<dbReference type="Proteomes" id="UP000054560">
    <property type="component" value="Unassembled WGS sequence"/>
</dbReference>
<evidence type="ECO:0000256" key="1">
    <source>
        <dbReference type="SAM" id="MobiDB-lite"/>
    </source>
</evidence>
<dbReference type="EMBL" id="KQ242495">
    <property type="protein sequence ID" value="KNC78402.1"/>
    <property type="molecule type" value="Genomic_DNA"/>
</dbReference>
<name>A0A0L0FNL0_9EUKA</name>
<gene>
    <name evidence="2" type="ORF">SARC_09161</name>
</gene>
<evidence type="ECO:0000313" key="3">
    <source>
        <dbReference type="Proteomes" id="UP000054560"/>
    </source>
</evidence>
<evidence type="ECO:0000313" key="2">
    <source>
        <dbReference type="EMBL" id="KNC78402.1"/>
    </source>
</evidence>
<feature type="compositionally biased region" description="Basic and acidic residues" evidence="1">
    <location>
        <begin position="88"/>
        <end position="98"/>
    </location>
</feature>
<protein>
    <submittedName>
        <fullName evidence="2">Uncharacterized protein</fullName>
    </submittedName>
</protein>
<accession>A0A0L0FNL0</accession>
<reference evidence="2 3" key="1">
    <citation type="submission" date="2011-02" db="EMBL/GenBank/DDBJ databases">
        <title>The Genome Sequence of Sphaeroforma arctica JP610.</title>
        <authorList>
            <consortium name="The Broad Institute Genome Sequencing Platform"/>
            <person name="Russ C."/>
            <person name="Cuomo C."/>
            <person name="Young S.K."/>
            <person name="Zeng Q."/>
            <person name="Gargeya S."/>
            <person name="Alvarado L."/>
            <person name="Berlin A."/>
            <person name="Chapman S.B."/>
            <person name="Chen Z."/>
            <person name="Freedman E."/>
            <person name="Gellesch M."/>
            <person name="Goldberg J."/>
            <person name="Griggs A."/>
            <person name="Gujja S."/>
            <person name="Heilman E."/>
            <person name="Heiman D."/>
            <person name="Howarth C."/>
            <person name="Mehta T."/>
            <person name="Neiman D."/>
            <person name="Pearson M."/>
            <person name="Roberts A."/>
            <person name="Saif S."/>
            <person name="Shea T."/>
            <person name="Shenoy N."/>
            <person name="Sisk P."/>
            <person name="Stolte C."/>
            <person name="Sykes S."/>
            <person name="White J."/>
            <person name="Yandava C."/>
            <person name="Burger G."/>
            <person name="Gray M.W."/>
            <person name="Holland P.W.H."/>
            <person name="King N."/>
            <person name="Lang F.B.F."/>
            <person name="Roger A.J."/>
            <person name="Ruiz-Trillo I."/>
            <person name="Haas B."/>
            <person name="Nusbaum C."/>
            <person name="Birren B."/>
        </authorList>
    </citation>
    <scope>NUCLEOTIDE SEQUENCE [LARGE SCALE GENOMIC DNA]</scope>
    <source>
        <strain evidence="2 3">JP610</strain>
    </source>
</reference>
<dbReference type="RefSeq" id="XP_014152304.1">
    <property type="nucleotide sequence ID" value="XM_014296829.1"/>
</dbReference>
<keyword evidence="3" id="KW-1185">Reference proteome</keyword>
<feature type="compositionally biased region" description="Basic and acidic residues" evidence="1">
    <location>
        <begin position="108"/>
        <end position="136"/>
    </location>
</feature>
<dbReference type="AlphaFoldDB" id="A0A0L0FNL0"/>
<sequence>MLHAVTKDTQLRIALTSIYNIVTPQLLKALKELQTAGRTFMNAAFPRNRRTTMPEIFDTFGPGRAEAHAAQLVKSQYGNNRQVTDGYLSDRRTPDRQPRPQARYMRSNSRDHGSSYSRDSSRPVSRNDRCGRDSRHGNTRRSMSPGPAPQYSKCNVRYMGSVCPIPQVQDMNFLILKQGKSWSEIDEQRVPDLDGKLLDEYDFSHLEGVGKLLGKTNEEVDAVKDKFLQARYDPRHTKFIRNDQVILQPKEDAGPSRSIYFTKDPLLKKVDIKKINELHRQGKAEAENRFSRYVSSVKAVRKDPRVEPKNLKDYAITINYIEVNKQMVRVAYQLP</sequence>
<feature type="compositionally biased region" description="Polar residues" evidence="1">
    <location>
        <begin position="73"/>
        <end position="83"/>
    </location>
</feature>
<proteinExistence type="predicted"/>